<evidence type="ECO:0000256" key="4">
    <source>
        <dbReference type="ARBA" id="ARBA00022448"/>
    </source>
</evidence>
<dbReference type="EMBL" id="GDAI01002982">
    <property type="protein sequence ID" value="JAI14621.1"/>
    <property type="molecule type" value="mRNA"/>
</dbReference>
<keyword evidence="6" id="KW-0812">Transmembrane</keyword>
<evidence type="ECO:0000256" key="5">
    <source>
        <dbReference type="ARBA" id="ARBA00022679"/>
    </source>
</evidence>
<dbReference type="InterPro" id="IPR006845">
    <property type="entry name" value="Pex_N"/>
</dbReference>
<evidence type="ECO:0000256" key="8">
    <source>
        <dbReference type="ARBA" id="ARBA00022771"/>
    </source>
</evidence>
<evidence type="ECO:0000256" key="16">
    <source>
        <dbReference type="ARBA" id="ARBA00034438"/>
    </source>
</evidence>
<dbReference type="InterPro" id="IPR025654">
    <property type="entry name" value="PEX2/10"/>
</dbReference>
<sequence>PFFTSNYQPEIELLLRSAIWCGSIGRKLSSFGQDLLLIRYDEDRIGTSRLVLHFLLTVAGKYVCDRAEQTYSGNKIIAKTLKWSRNLVLIASILNFFRFLKVGHSPVLSEYVLGFRMKNTPETRIRSISYNYMTRELTWTALKDLIAIILPLVNFRKVRRQIRNLTTRKRGFSENVKPHFNDKTVCASCNCRPILPQVIGCRHVFCFYCIYANLEADKGYTCPVCDFPAQKVEPLDINLLQRVE</sequence>
<evidence type="ECO:0000256" key="15">
    <source>
        <dbReference type="ARBA" id="ARBA00032511"/>
    </source>
</evidence>
<evidence type="ECO:0000256" key="1">
    <source>
        <dbReference type="ARBA" id="ARBA00004585"/>
    </source>
</evidence>
<dbReference type="PANTHER" id="PTHR48178:SF1">
    <property type="entry name" value="PEROXISOME BIOGENESIS FACTOR 2"/>
    <property type="match status" value="1"/>
</dbReference>
<comment type="catalytic activity">
    <reaction evidence="16">
        <text>[E2 ubiquitin-conjugating enzyme]-S-ubiquitinyl-L-cysteine + [acceptor protein]-L-cysteine = [E2 ubiquitin-conjugating enzyme]-L-cysteine + [acceptor protein]-S-ubiquitinyl-L-cysteine.</text>
        <dbReference type="EC" id="2.3.2.36"/>
    </reaction>
</comment>
<proteinExistence type="evidence at transcript level"/>
<dbReference type="GO" id="GO:0061630">
    <property type="term" value="F:ubiquitin protein ligase activity"/>
    <property type="evidence" value="ECO:0007669"/>
    <property type="project" value="UniProtKB-EC"/>
</dbReference>
<dbReference type="EC" id="2.3.2.36" evidence="17"/>
<dbReference type="GO" id="GO:0005778">
    <property type="term" value="C:peroxisomal membrane"/>
    <property type="evidence" value="ECO:0007669"/>
    <property type="project" value="UniProtKB-SubCell"/>
</dbReference>
<keyword evidence="13" id="KW-0472">Membrane</keyword>
<evidence type="ECO:0000256" key="12">
    <source>
        <dbReference type="ARBA" id="ARBA00022989"/>
    </source>
</evidence>
<dbReference type="PANTHER" id="PTHR48178">
    <property type="entry name" value="PEROXISOME BIOGENESIS FACTOR 2"/>
    <property type="match status" value="1"/>
</dbReference>
<evidence type="ECO:0000256" key="11">
    <source>
        <dbReference type="ARBA" id="ARBA00022927"/>
    </source>
</evidence>
<dbReference type="InterPro" id="IPR001841">
    <property type="entry name" value="Znf_RING"/>
</dbReference>
<dbReference type="PROSITE" id="PS50089">
    <property type="entry name" value="ZF_RING_2"/>
    <property type="match status" value="1"/>
</dbReference>
<keyword evidence="7" id="KW-0479">Metal-binding</keyword>
<evidence type="ECO:0000256" key="7">
    <source>
        <dbReference type="ARBA" id="ARBA00022723"/>
    </source>
</evidence>
<comment type="similarity">
    <text evidence="3">Belongs to the pex2/pex10/pex12 family.</text>
</comment>
<keyword evidence="10" id="KW-0862">Zinc</keyword>
<name>A0A0K8TKI8_TABBR</name>
<evidence type="ECO:0000256" key="6">
    <source>
        <dbReference type="ARBA" id="ARBA00022692"/>
    </source>
</evidence>
<dbReference type="PROSITE" id="PS00518">
    <property type="entry name" value="ZF_RING_1"/>
    <property type="match status" value="1"/>
</dbReference>
<comment type="subcellular location">
    <subcellularLocation>
        <location evidence="1">Peroxisome membrane</location>
        <topology evidence="1">Multi-pass membrane protein</topology>
    </subcellularLocation>
</comment>
<dbReference type="Pfam" id="PF04757">
    <property type="entry name" value="Pex2_Pex12"/>
    <property type="match status" value="1"/>
</dbReference>
<protein>
    <recommendedName>
        <fullName evidence="17">RING-type E3 ubiquitin transferase (cysteine targeting)</fullName>
        <ecNumber evidence="17">2.3.2.36</ecNumber>
    </recommendedName>
    <alternativeName>
        <fullName evidence="15">Peroxin-2</fullName>
    </alternativeName>
</protein>
<dbReference type="AlphaFoldDB" id="A0A0K8TKI8"/>
<keyword evidence="5" id="KW-0808">Transferase</keyword>
<evidence type="ECO:0000256" key="2">
    <source>
        <dbReference type="ARBA" id="ARBA00004906"/>
    </source>
</evidence>
<keyword evidence="4" id="KW-0813">Transport</keyword>
<evidence type="ECO:0000256" key="10">
    <source>
        <dbReference type="ARBA" id="ARBA00022833"/>
    </source>
</evidence>
<evidence type="ECO:0000313" key="20">
    <source>
        <dbReference type="EMBL" id="JAI14621.1"/>
    </source>
</evidence>
<evidence type="ECO:0000259" key="19">
    <source>
        <dbReference type="PROSITE" id="PS50089"/>
    </source>
</evidence>
<evidence type="ECO:0000256" key="14">
    <source>
        <dbReference type="ARBA" id="ARBA00023140"/>
    </source>
</evidence>
<keyword evidence="9" id="KW-0833">Ubl conjugation pathway</keyword>
<dbReference type="Gene3D" id="3.30.40.10">
    <property type="entry name" value="Zinc/RING finger domain, C3HC4 (zinc finger)"/>
    <property type="match status" value="1"/>
</dbReference>
<feature type="domain" description="RING-type" evidence="19">
    <location>
        <begin position="186"/>
        <end position="226"/>
    </location>
</feature>
<keyword evidence="11" id="KW-0653">Protein transport</keyword>
<keyword evidence="8 18" id="KW-0863">Zinc-finger</keyword>
<dbReference type="SUPFAM" id="SSF57850">
    <property type="entry name" value="RING/U-box"/>
    <property type="match status" value="1"/>
</dbReference>
<keyword evidence="14" id="KW-0576">Peroxisome</keyword>
<dbReference type="InterPro" id="IPR013083">
    <property type="entry name" value="Znf_RING/FYVE/PHD"/>
</dbReference>
<dbReference type="SMART" id="SM00184">
    <property type="entry name" value="RING"/>
    <property type="match status" value="1"/>
</dbReference>
<evidence type="ECO:0000256" key="18">
    <source>
        <dbReference type="PROSITE-ProRule" id="PRU00175"/>
    </source>
</evidence>
<dbReference type="GO" id="GO:0016874">
    <property type="term" value="F:ligase activity"/>
    <property type="evidence" value="ECO:0007669"/>
    <property type="project" value="UniProtKB-KW"/>
</dbReference>
<dbReference type="GO" id="GO:0016558">
    <property type="term" value="P:protein import into peroxisome matrix"/>
    <property type="evidence" value="ECO:0007669"/>
    <property type="project" value="InterPro"/>
</dbReference>
<dbReference type="GO" id="GO:0008270">
    <property type="term" value="F:zinc ion binding"/>
    <property type="evidence" value="ECO:0007669"/>
    <property type="project" value="UniProtKB-KW"/>
</dbReference>
<evidence type="ECO:0000256" key="3">
    <source>
        <dbReference type="ARBA" id="ARBA00008704"/>
    </source>
</evidence>
<feature type="non-terminal residue" evidence="20">
    <location>
        <position position="1"/>
    </location>
</feature>
<comment type="pathway">
    <text evidence="2">Protein modification; protein ubiquitination.</text>
</comment>
<keyword evidence="12" id="KW-1133">Transmembrane helix</keyword>
<reference evidence="20" key="1">
    <citation type="journal article" date="2015" name="Insect Biochem. Mol. Biol.">
        <title>An insight into the sialome of the horse fly, Tabanus bromius.</title>
        <authorList>
            <person name="Ribeiro J.M."/>
            <person name="Kazimirova M."/>
            <person name="Takac P."/>
            <person name="Andersen J.F."/>
            <person name="Francischetti I.M."/>
        </authorList>
    </citation>
    <scope>NUCLEOTIDE SEQUENCE</scope>
</reference>
<accession>A0A0K8TKI8</accession>
<evidence type="ECO:0000256" key="17">
    <source>
        <dbReference type="ARBA" id="ARBA00034523"/>
    </source>
</evidence>
<feature type="non-terminal residue" evidence="20">
    <location>
        <position position="244"/>
    </location>
</feature>
<keyword evidence="20" id="KW-0436">Ligase</keyword>
<dbReference type="InterPro" id="IPR017907">
    <property type="entry name" value="Znf_RING_CS"/>
</dbReference>
<evidence type="ECO:0000256" key="13">
    <source>
        <dbReference type="ARBA" id="ARBA00023136"/>
    </source>
</evidence>
<evidence type="ECO:0000256" key="9">
    <source>
        <dbReference type="ARBA" id="ARBA00022786"/>
    </source>
</evidence>
<organism evidence="20">
    <name type="scientific">Tabanus bromius</name>
    <name type="common">Band-eyed brown horse fly</name>
    <dbReference type="NCBI Taxonomy" id="304241"/>
    <lineage>
        <taxon>Eukaryota</taxon>
        <taxon>Metazoa</taxon>
        <taxon>Ecdysozoa</taxon>
        <taxon>Arthropoda</taxon>
        <taxon>Hexapoda</taxon>
        <taxon>Insecta</taxon>
        <taxon>Pterygota</taxon>
        <taxon>Neoptera</taxon>
        <taxon>Endopterygota</taxon>
        <taxon>Diptera</taxon>
        <taxon>Brachycera</taxon>
        <taxon>Tabanomorpha</taxon>
        <taxon>Tabanoidea</taxon>
        <taxon>Tabanidae</taxon>
        <taxon>Tabanus</taxon>
    </lineage>
</organism>